<evidence type="ECO:0000259" key="1">
    <source>
        <dbReference type="Pfam" id="PF07700"/>
    </source>
</evidence>
<dbReference type="PANTHER" id="PTHR45655">
    <property type="entry name" value="GUANYLATE CYCLASE SOLUBLE SUBUNIT BETA-2"/>
    <property type="match status" value="1"/>
</dbReference>
<feature type="domain" description="Heme NO-binding" evidence="1">
    <location>
        <begin position="2"/>
        <end position="161"/>
    </location>
</feature>
<dbReference type="PANTHER" id="PTHR45655:SF13">
    <property type="entry name" value="SOLUBLE GUANYLATE CYCLASE GCY-32-RELATED"/>
    <property type="match status" value="1"/>
</dbReference>
<accession>A0A9X3CBX3</accession>
<gene>
    <name evidence="2" type="ORF">MD483_03575</name>
</gene>
<dbReference type="InterPro" id="IPR011644">
    <property type="entry name" value="Heme_NO-bd"/>
</dbReference>
<proteinExistence type="predicted"/>
<dbReference type="InterPro" id="IPR024096">
    <property type="entry name" value="NO_sig/Golgi_transp_ligand-bd"/>
</dbReference>
<dbReference type="Gene3D" id="3.90.1520.10">
    <property type="entry name" value="H-NOX domain"/>
    <property type="match status" value="1"/>
</dbReference>
<reference evidence="2" key="1">
    <citation type="submission" date="2022-02" db="EMBL/GenBank/DDBJ databases">
        <title>Vibrio sp. nov., a new bacterium isolated from Bohai sea, China.</title>
        <authorList>
            <person name="Yuan Y."/>
        </authorList>
    </citation>
    <scope>NUCLEOTIDE SEQUENCE</scope>
    <source>
        <strain evidence="2">DBSS07</strain>
    </source>
</reference>
<evidence type="ECO:0000313" key="3">
    <source>
        <dbReference type="Proteomes" id="UP001155586"/>
    </source>
</evidence>
<dbReference type="AlphaFoldDB" id="A0A9X3CBX3"/>
<dbReference type="GO" id="GO:0020037">
    <property type="term" value="F:heme binding"/>
    <property type="evidence" value="ECO:0007669"/>
    <property type="project" value="InterPro"/>
</dbReference>
<dbReference type="Pfam" id="PF07700">
    <property type="entry name" value="HNOB"/>
    <property type="match status" value="1"/>
</dbReference>
<protein>
    <submittedName>
        <fullName evidence="2">Heme NO-binding domain-containing protein</fullName>
    </submittedName>
</protein>
<organism evidence="2 3">
    <name type="scientific">Vibrio paucivorans</name>
    <dbReference type="NCBI Taxonomy" id="2829489"/>
    <lineage>
        <taxon>Bacteria</taxon>
        <taxon>Pseudomonadati</taxon>
        <taxon>Pseudomonadota</taxon>
        <taxon>Gammaproteobacteria</taxon>
        <taxon>Vibrionales</taxon>
        <taxon>Vibrionaceae</taxon>
        <taxon>Vibrio</taxon>
    </lineage>
</organism>
<sequence length="179" mass="20105">MKGIIFTEFMELVEQEFGLEVLENMLDESGSEGIFTAVGSYDHRELVKMIVSLSKLTDVPIEALQEVFGKSVFNNLLNTLPNSAGLKKCANTFQFIRHVEEYIHLEVKKLYPDAKPPSFVFISETQTEMVFDYHSARCLSHVCLGLIQGCAQHFNEAVDVEMAPNDGDLSDVRFHLALG</sequence>
<comment type="caution">
    <text evidence="2">The sequence shown here is derived from an EMBL/GenBank/DDBJ whole genome shotgun (WGS) entry which is preliminary data.</text>
</comment>
<evidence type="ECO:0000313" key="2">
    <source>
        <dbReference type="EMBL" id="MCW8332912.1"/>
    </source>
</evidence>
<dbReference type="InterPro" id="IPR038158">
    <property type="entry name" value="H-NOX_domain_sf"/>
</dbReference>
<dbReference type="RefSeq" id="WP_252030469.1">
    <property type="nucleotide sequence ID" value="NZ_JAKRRX010000012.1"/>
</dbReference>
<name>A0A9X3CBX3_9VIBR</name>
<keyword evidence="3" id="KW-1185">Reference proteome</keyword>
<dbReference type="Proteomes" id="UP001155586">
    <property type="component" value="Unassembled WGS sequence"/>
</dbReference>
<dbReference type="EMBL" id="JAKRRX010000012">
    <property type="protein sequence ID" value="MCW8332912.1"/>
    <property type="molecule type" value="Genomic_DNA"/>
</dbReference>
<dbReference type="SUPFAM" id="SSF111126">
    <property type="entry name" value="Ligand-binding domain in the NO signalling and Golgi transport"/>
    <property type="match status" value="1"/>
</dbReference>